<evidence type="ECO:0000256" key="13">
    <source>
        <dbReference type="RuleBase" id="RU000609"/>
    </source>
</evidence>
<evidence type="ECO:0000313" key="17">
    <source>
        <dbReference type="Proteomes" id="UP000231179"/>
    </source>
</evidence>
<evidence type="ECO:0000256" key="9">
    <source>
        <dbReference type="ARBA" id="ARBA00023235"/>
    </source>
</evidence>
<feature type="binding site" evidence="12">
    <location>
        <position position="267"/>
    </location>
    <ligand>
        <name>Mg(2+)</name>
        <dbReference type="ChEBI" id="CHEBI:18420"/>
        <label>1</label>
    </ligand>
</feature>
<evidence type="ECO:0000259" key="15">
    <source>
        <dbReference type="Pfam" id="PF01261"/>
    </source>
</evidence>
<feature type="binding site" evidence="12">
    <location>
        <position position="231"/>
    </location>
    <ligand>
        <name>Mg(2+)</name>
        <dbReference type="ChEBI" id="CHEBI:18420"/>
        <label>1</label>
    </ligand>
</feature>
<dbReference type="NCBIfam" id="TIGR02630">
    <property type="entry name" value="xylose_isom_A"/>
    <property type="match status" value="1"/>
</dbReference>
<evidence type="ECO:0000256" key="12">
    <source>
        <dbReference type="HAMAP-Rule" id="MF_00455"/>
    </source>
</evidence>
<feature type="binding site" evidence="12">
    <location>
        <position position="295"/>
    </location>
    <ligand>
        <name>Mg(2+)</name>
        <dbReference type="ChEBI" id="CHEBI:18420"/>
        <label>1</label>
    </ligand>
</feature>
<dbReference type="PANTHER" id="PTHR48408:SF1">
    <property type="entry name" value="XYLOSE ISOMERASE"/>
    <property type="match status" value="1"/>
</dbReference>
<feature type="domain" description="Xylose isomerase-like TIM barrel" evidence="15">
    <location>
        <begin position="112"/>
        <end position="279"/>
    </location>
</feature>
<dbReference type="GO" id="GO:0009045">
    <property type="term" value="F:xylose isomerase activity"/>
    <property type="evidence" value="ECO:0007669"/>
    <property type="project" value="UniProtKB-UniRule"/>
</dbReference>
<feature type="binding site" evidence="12">
    <location>
        <position position="270"/>
    </location>
    <ligand>
        <name>Mg(2+)</name>
        <dbReference type="ChEBI" id="CHEBI:18420"/>
        <label>2</label>
    </ligand>
</feature>
<dbReference type="GO" id="GO:0005737">
    <property type="term" value="C:cytoplasm"/>
    <property type="evidence" value="ECO:0007669"/>
    <property type="project" value="UniProtKB-SubCell"/>
</dbReference>
<dbReference type="EMBL" id="CP024870">
    <property type="protein sequence ID" value="ATX70445.1"/>
    <property type="molecule type" value="Genomic_DNA"/>
</dbReference>
<evidence type="ECO:0000256" key="7">
    <source>
        <dbReference type="ARBA" id="ARBA00022629"/>
    </source>
</evidence>
<keyword evidence="9 12" id="KW-0413">Isomerase</keyword>
<dbReference type="Proteomes" id="UP000231179">
    <property type="component" value="Chromosome"/>
</dbReference>
<dbReference type="InterPro" id="IPR001998">
    <property type="entry name" value="Xylose_isomerase"/>
</dbReference>
<proteinExistence type="inferred from homology"/>
<evidence type="ECO:0000256" key="6">
    <source>
        <dbReference type="ARBA" id="ARBA00022490"/>
    </source>
</evidence>
<keyword evidence="8 12" id="KW-0479">Metal-binding</keyword>
<sequence>MEEYFKNIGPIKYEGPNTKNLFAYRHYDANKIVLGKPMKEHLKFAIAWWHTFCFEGTDAFGGPSATRSWNTSDPMQTAKNKVDAAFEMMQKMGVGYFCFHDVDIAPPGKNLQEFFQNIDVITDLIKEKMEQTGIKLLWNTVNLFSHQRYTHGAASSNYADVFAVSAATIKKGLEICKKLNGQNYVFWGGREGYEWLPNTDMKFEQANIARILKMAVDYAKEIGLDAQMLIEPKPKEPTTHQYDYDAATTMAFLMKHNLDKYFKLNLEANHATLAGHTFDHELAVAACFGALGSIDANNGETILGWDTDEFPTNALDNTLAMYQVLAAGGLGKGGINFDAKIRRTSFAIEDLILAHIAGMDSYARGLIGAAKIIEEKFLEKIVEKRYQSYSTGIGKAIVEDKENLKTLSDYAMKLKDVEIESNHVEIYKSILNDYVQ</sequence>
<feature type="binding site" evidence="12">
    <location>
        <position position="267"/>
    </location>
    <ligand>
        <name>Mg(2+)</name>
        <dbReference type="ChEBI" id="CHEBI:18420"/>
        <label>2</label>
    </ligand>
</feature>
<keyword evidence="12" id="KW-0460">Magnesium</keyword>
<evidence type="ECO:0000256" key="2">
    <source>
        <dbReference type="ARBA" id="ARBA00005765"/>
    </source>
</evidence>
<feature type="binding site" evidence="12">
    <location>
        <position position="338"/>
    </location>
    <ligand>
        <name>Mg(2+)</name>
        <dbReference type="ChEBI" id="CHEBI:18420"/>
        <label>1</label>
    </ligand>
</feature>
<feature type="active site" evidence="12">
    <location>
        <position position="103"/>
    </location>
</feature>
<feature type="binding site" evidence="12">
    <location>
        <position position="306"/>
    </location>
    <ligand>
        <name>Mg(2+)</name>
        <dbReference type="ChEBI" id="CHEBI:18420"/>
        <label>2</label>
    </ligand>
</feature>
<dbReference type="GO" id="GO:0000287">
    <property type="term" value="F:magnesium ion binding"/>
    <property type="evidence" value="ECO:0007669"/>
    <property type="project" value="UniProtKB-UniRule"/>
</dbReference>
<dbReference type="PRINTS" id="PR00688">
    <property type="entry name" value="XYLOSISMRASE"/>
</dbReference>
<comment type="subunit">
    <text evidence="3 12 14">Homotetramer.</text>
</comment>
<dbReference type="GO" id="GO:0042732">
    <property type="term" value="P:D-xylose metabolic process"/>
    <property type="evidence" value="ECO:0007669"/>
    <property type="project" value="UniProtKB-UniRule"/>
</dbReference>
<keyword evidence="17" id="KW-1185">Reference proteome</keyword>
<dbReference type="InterPro" id="IPR013022">
    <property type="entry name" value="Xyl_isomerase-like_TIM-brl"/>
</dbReference>
<dbReference type="PANTHER" id="PTHR48408">
    <property type="match status" value="1"/>
</dbReference>
<dbReference type="EC" id="5.3.1.5" evidence="4 12"/>
<dbReference type="InterPro" id="IPR036237">
    <property type="entry name" value="Xyl_isomerase-like_sf"/>
</dbReference>
<organism evidence="16 17">
    <name type="scientific">Spiroplasma clarkii</name>
    <dbReference type="NCBI Taxonomy" id="2139"/>
    <lineage>
        <taxon>Bacteria</taxon>
        <taxon>Bacillati</taxon>
        <taxon>Mycoplasmatota</taxon>
        <taxon>Mollicutes</taxon>
        <taxon>Entomoplasmatales</taxon>
        <taxon>Spiroplasmataceae</taxon>
        <taxon>Spiroplasma</taxon>
    </lineage>
</organism>
<feature type="binding site" evidence="12">
    <location>
        <position position="308"/>
    </location>
    <ligand>
        <name>Mg(2+)</name>
        <dbReference type="ChEBI" id="CHEBI:18420"/>
        <label>2</label>
    </ligand>
</feature>
<evidence type="ECO:0000256" key="14">
    <source>
        <dbReference type="RuleBase" id="RU000610"/>
    </source>
</evidence>
<keyword evidence="6 12" id="KW-0963">Cytoplasm</keyword>
<evidence type="ECO:0000256" key="3">
    <source>
        <dbReference type="ARBA" id="ARBA00011881"/>
    </source>
</evidence>
<dbReference type="HAMAP" id="MF_00455">
    <property type="entry name" value="Xylose_isom_A"/>
    <property type="match status" value="1"/>
</dbReference>
<dbReference type="SUPFAM" id="SSF51658">
    <property type="entry name" value="Xylose isomerase-like"/>
    <property type="match status" value="1"/>
</dbReference>
<comment type="cofactor">
    <cofactor evidence="12">
        <name>Mg(2+)</name>
        <dbReference type="ChEBI" id="CHEBI:18420"/>
    </cofactor>
    <text evidence="12">Binds 2 magnesium ions per subunit.</text>
</comment>
<keyword evidence="10 12" id="KW-0119">Carbohydrate metabolism</keyword>
<evidence type="ECO:0000256" key="10">
    <source>
        <dbReference type="ARBA" id="ARBA00023277"/>
    </source>
</evidence>
<feature type="active site" evidence="12">
    <location>
        <position position="100"/>
    </location>
</feature>
<protein>
    <recommendedName>
        <fullName evidence="5 12">Xylose isomerase</fullName>
        <ecNumber evidence="4 12">5.3.1.5</ecNumber>
    </recommendedName>
</protein>
<dbReference type="Pfam" id="PF01261">
    <property type="entry name" value="AP_endonuc_2"/>
    <property type="match status" value="1"/>
</dbReference>
<evidence type="ECO:0000256" key="1">
    <source>
        <dbReference type="ARBA" id="ARBA00004496"/>
    </source>
</evidence>
<dbReference type="AlphaFoldDB" id="A0A2K8KFI3"/>
<keyword evidence="7 12" id="KW-0859">Xylose metabolism</keyword>
<dbReference type="NCBIfam" id="NF003998">
    <property type="entry name" value="PRK05474.1"/>
    <property type="match status" value="1"/>
</dbReference>
<comment type="subcellular location">
    <subcellularLocation>
        <location evidence="1 12 14">Cytoplasm</location>
    </subcellularLocation>
</comment>
<comment type="similarity">
    <text evidence="2 12 13">Belongs to the xylose isomerase family.</text>
</comment>
<evidence type="ECO:0000256" key="11">
    <source>
        <dbReference type="ARBA" id="ARBA00033659"/>
    </source>
</evidence>
<comment type="catalytic activity">
    <reaction evidence="11 12 13">
        <text>alpha-D-xylose = alpha-D-xylulofuranose</text>
        <dbReference type="Rhea" id="RHEA:22816"/>
        <dbReference type="ChEBI" id="CHEBI:28518"/>
        <dbReference type="ChEBI" id="CHEBI:188998"/>
        <dbReference type="EC" id="5.3.1.5"/>
    </reaction>
</comment>
<accession>A0A2K8KFI3</accession>
<evidence type="ECO:0000256" key="4">
    <source>
        <dbReference type="ARBA" id="ARBA00011958"/>
    </source>
</evidence>
<dbReference type="Gene3D" id="3.20.20.150">
    <property type="entry name" value="Divalent-metal-dependent TIM barrel enzymes"/>
    <property type="match status" value="1"/>
</dbReference>
<dbReference type="RefSeq" id="WP_100254008.1">
    <property type="nucleotide sequence ID" value="NZ_CP024870.1"/>
</dbReference>
<dbReference type="InterPro" id="IPR013452">
    <property type="entry name" value="Xylose_isom_bac"/>
</dbReference>
<name>A0A2K8KFI3_9MOLU</name>
<reference evidence="16 17" key="1">
    <citation type="submission" date="2017-11" db="EMBL/GenBank/DDBJ databases">
        <title>Complete genome sequence of Spiroplasma clarkii CN-5 (DSM 19994).</title>
        <authorList>
            <person name="Tsai Y.-M."/>
            <person name="Chang A."/>
            <person name="Lo W.-S."/>
            <person name="Kuo C.-H."/>
        </authorList>
    </citation>
    <scope>NUCLEOTIDE SEQUENCE [LARGE SCALE GENOMIC DNA]</scope>
    <source>
        <strain evidence="16 17">CN-5</strain>
    </source>
</reference>
<evidence type="ECO:0000313" key="16">
    <source>
        <dbReference type="EMBL" id="ATX70445.1"/>
    </source>
</evidence>
<dbReference type="PROSITE" id="PS51415">
    <property type="entry name" value="XYLOSE_ISOMERASE"/>
    <property type="match status" value="1"/>
</dbReference>
<evidence type="ECO:0000256" key="5">
    <source>
        <dbReference type="ARBA" id="ARBA00018232"/>
    </source>
</evidence>
<gene>
    <name evidence="12 16" type="primary">xylA</name>
    <name evidence="16" type="ORF">SCLAR_v1c01100</name>
</gene>
<evidence type="ECO:0000256" key="8">
    <source>
        <dbReference type="ARBA" id="ARBA00022723"/>
    </source>
</evidence>